<feature type="transmembrane region" description="Helical" evidence="1">
    <location>
        <begin position="308"/>
        <end position="329"/>
    </location>
</feature>
<dbReference type="GO" id="GO:0016740">
    <property type="term" value="F:transferase activity"/>
    <property type="evidence" value="ECO:0007669"/>
    <property type="project" value="UniProtKB-KW"/>
</dbReference>
<organism evidence="3 4">
    <name type="scientific">Anaerotruncus colihominis</name>
    <dbReference type="NCBI Taxonomy" id="169435"/>
    <lineage>
        <taxon>Bacteria</taxon>
        <taxon>Bacillati</taxon>
        <taxon>Bacillota</taxon>
        <taxon>Clostridia</taxon>
        <taxon>Eubacteriales</taxon>
        <taxon>Oscillospiraceae</taxon>
        <taxon>Anaerotruncus</taxon>
    </lineage>
</organism>
<dbReference type="SUPFAM" id="SSF53448">
    <property type="entry name" value="Nucleotide-diphospho-sugar transferases"/>
    <property type="match status" value="1"/>
</dbReference>
<keyword evidence="1" id="KW-0812">Transmembrane</keyword>
<dbReference type="Proteomes" id="UP000446348">
    <property type="component" value="Unassembled WGS sequence"/>
</dbReference>
<dbReference type="CDD" id="cd00761">
    <property type="entry name" value="Glyco_tranf_GTA_type"/>
    <property type="match status" value="1"/>
</dbReference>
<reference evidence="3 4" key="1">
    <citation type="submission" date="2018-08" db="EMBL/GenBank/DDBJ databases">
        <title>Murine metabolic-syndrome-specific gut microbial biobank.</title>
        <authorList>
            <person name="Liu C."/>
        </authorList>
    </citation>
    <scope>NUCLEOTIDE SEQUENCE [LARGE SCALE GENOMIC DNA]</scope>
    <source>
        <strain evidence="3 4">X69</strain>
    </source>
</reference>
<dbReference type="Gene3D" id="3.90.550.10">
    <property type="entry name" value="Spore Coat Polysaccharide Biosynthesis Protein SpsA, Chain A"/>
    <property type="match status" value="1"/>
</dbReference>
<dbReference type="AlphaFoldDB" id="A0A845RKH5"/>
<protein>
    <submittedName>
        <fullName evidence="3">Glycosyltransferase</fullName>
    </submittedName>
</protein>
<evidence type="ECO:0000256" key="1">
    <source>
        <dbReference type="SAM" id="Phobius"/>
    </source>
</evidence>
<dbReference type="Pfam" id="PF00535">
    <property type="entry name" value="Glycos_transf_2"/>
    <property type="match status" value="1"/>
</dbReference>
<keyword evidence="1" id="KW-0472">Membrane</keyword>
<dbReference type="InterPro" id="IPR029044">
    <property type="entry name" value="Nucleotide-diphossugar_trans"/>
</dbReference>
<sequence length="342" mass="39374">MPEITVVITVYNLELYIEGCLNELFGQRFQDFNILIVDDCSKDRTALIIRDYQSRFPDRLRLIEQRKNLGSPARTRNAAIDSGLIDGRYVLFLDGDDHIEPDLLEKLHAAAADTQADITLCGYDRIDVETGRVLCTEMMSFPTLLPLPPKDDSLCFINGSLWNKLIRTDLIGNTRIPDFKVGEDVSFLQALYAKAVSIAGVQDVLIHYGVRGDSVISNTQPETIRAFADELARLYKAQTEPILRENLALLAFIHIGISMAARAYDNPDIKISDHLRWTRQYLYAEFDGLRTCRFLRLSFLAWHGVKGYALYICKLLYRFHCFGLFLFLYRWTRRLLHIDFKF</sequence>
<dbReference type="PANTHER" id="PTHR43685">
    <property type="entry name" value="GLYCOSYLTRANSFERASE"/>
    <property type="match status" value="1"/>
</dbReference>
<proteinExistence type="predicted"/>
<evidence type="ECO:0000313" key="4">
    <source>
        <dbReference type="Proteomes" id="UP000446348"/>
    </source>
</evidence>
<dbReference type="OrthoDB" id="199095at2"/>
<comment type="caution">
    <text evidence="3">The sequence shown here is derived from an EMBL/GenBank/DDBJ whole genome shotgun (WGS) entry which is preliminary data.</text>
</comment>
<gene>
    <name evidence="3" type="ORF">D3Z39_14795</name>
</gene>
<name>A0A845RKH5_9FIRM</name>
<dbReference type="EMBL" id="QXWZ01000033">
    <property type="protein sequence ID" value="NBI80107.1"/>
    <property type="molecule type" value="Genomic_DNA"/>
</dbReference>
<feature type="domain" description="Glycosyltransferase 2-like" evidence="2">
    <location>
        <begin position="5"/>
        <end position="132"/>
    </location>
</feature>
<keyword evidence="3" id="KW-0808">Transferase</keyword>
<keyword evidence="1" id="KW-1133">Transmembrane helix</keyword>
<dbReference type="PANTHER" id="PTHR43685:SF2">
    <property type="entry name" value="GLYCOSYLTRANSFERASE 2-LIKE DOMAIN-CONTAINING PROTEIN"/>
    <property type="match status" value="1"/>
</dbReference>
<dbReference type="InterPro" id="IPR001173">
    <property type="entry name" value="Glyco_trans_2-like"/>
</dbReference>
<dbReference type="InterPro" id="IPR050834">
    <property type="entry name" value="Glycosyltransf_2"/>
</dbReference>
<accession>A0A845RKH5</accession>
<evidence type="ECO:0000259" key="2">
    <source>
        <dbReference type="Pfam" id="PF00535"/>
    </source>
</evidence>
<dbReference type="RefSeq" id="WP_160210810.1">
    <property type="nucleotide sequence ID" value="NZ_JBCLRJ010000016.1"/>
</dbReference>
<evidence type="ECO:0000313" key="3">
    <source>
        <dbReference type="EMBL" id="NBI80107.1"/>
    </source>
</evidence>